<feature type="repeat" description="ANK" evidence="2">
    <location>
        <begin position="1085"/>
        <end position="1117"/>
    </location>
</feature>
<feature type="compositionally biased region" description="Basic residues" evidence="3">
    <location>
        <begin position="1014"/>
        <end position="1028"/>
    </location>
</feature>
<dbReference type="OrthoDB" id="3666223at2759"/>
<feature type="region of interest" description="Disordered" evidence="3">
    <location>
        <begin position="964"/>
        <end position="989"/>
    </location>
</feature>
<protein>
    <submittedName>
        <fullName evidence="5">BCL-6 corepressor-like protein 1</fullName>
    </submittedName>
</protein>
<evidence type="ECO:0000313" key="6">
    <source>
        <dbReference type="Proteomes" id="UP001152320"/>
    </source>
</evidence>
<gene>
    <name evidence="5" type="ORF">HOLleu_27555</name>
</gene>
<keyword evidence="2" id="KW-0040">ANK repeat</keyword>
<dbReference type="Proteomes" id="UP001152320">
    <property type="component" value="Chromosome 13"/>
</dbReference>
<keyword evidence="6" id="KW-1185">Reference proteome</keyword>
<feature type="domain" description="BCL-6 corepressor PCGF1 binding" evidence="4">
    <location>
        <begin position="1254"/>
        <end position="1328"/>
    </location>
</feature>
<feature type="region of interest" description="Disordered" evidence="3">
    <location>
        <begin position="17"/>
        <end position="43"/>
    </location>
</feature>
<dbReference type="EMBL" id="JAIZAY010000013">
    <property type="protein sequence ID" value="KAJ8030981.1"/>
    <property type="molecule type" value="Genomic_DNA"/>
</dbReference>
<dbReference type="PROSITE" id="PS50088">
    <property type="entry name" value="ANK_REPEAT"/>
    <property type="match status" value="2"/>
</dbReference>
<evidence type="ECO:0000259" key="4">
    <source>
        <dbReference type="Pfam" id="PF16553"/>
    </source>
</evidence>
<reference evidence="5" key="1">
    <citation type="submission" date="2021-10" db="EMBL/GenBank/DDBJ databases">
        <title>Tropical sea cucumber genome reveals ecological adaptation and Cuvierian tubules defense mechanism.</title>
        <authorList>
            <person name="Chen T."/>
        </authorList>
    </citation>
    <scope>NUCLEOTIDE SEQUENCE</scope>
    <source>
        <strain evidence="5">Nanhai2018</strain>
        <tissue evidence="5">Muscle</tissue>
    </source>
</reference>
<feature type="compositionally biased region" description="Basic and acidic residues" evidence="3">
    <location>
        <begin position="17"/>
        <end position="26"/>
    </location>
</feature>
<evidence type="ECO:0000256" key="1">
    <source>
        <dbReference type="ARBA" id="ARBA00034703"/>
    </source>
</evidence>
<dbReference type="InterPro" id="IPR002110">
    <property type="entry name" value="Ankyrin_rpt"/>
</dbReference>
<feature type="region of interest" description="Disordered" evidence="3">
    <location>
        <begin position="1014"/>
        <end position="1039"/>
    </location>
</feature>
<organism evidence="5 6">
    <name type="scientific">Holothuria leucospilota</name>
    <name type="common">Black long sea cucumber</name>
    <name type="synonym">Mertensiothuria leucospilota</name>
    <dbReference type="NCBI Taxonomy" id="206669"/>
    <lineage>
        <taxon>Eukaryota</taxon>
        <taxon>Metazoa</taxon>
        <taxon>Echinodermata</taxon>
        <taxon>Eleutherozoa</taxon>
        <taxon>Echinozoa</taxon>
        <taxon>Holothuroidea</taxon>
        <taxon>Aspidochirotacea</taxon>
        <taxon>Aspidochirotida</taxon>
        <taxon>Holothuriidae</taxon>
        <taxon>Holothuria</taxon>
    </lineage>
</organism>
<accession>A0A9Q1BQX8</accession>
<feature type="repeat" description="ANK" evidence="2">
    <location>
        <begin position="1118"/>
        <end position="1144"/>
    </location>
</feature>
<comment type="caution">
    <text evidence="5">The sequence shown here is derived from an EMBL/GenBank/DDBJ whole genome shotgun (WGS) entry which is preliminary data.</text>
</comment>
<dbReference type="Pfam" id="PF12796">
    <property type="entry name" value="Ank_2"/>
    <property type="match status" value="1"/>
</dbReference>
<dbReference type="Pfam" id="PF00023">
    <property type="entry name" value="Ank"/>
    <property type="match status" value="1"/>
</dbReference>
<dbReference type="SUPFAM" id="SSF48403">
    <property type="entry name" value="Ankyrin repeat"/>
    <property type="match status" value="1"/>
</dbReference>
<feature type="compositionally biased region" description="Basic residues" evidence="3">
    <location>
        <begin position="441"/>
        <end position="450"/>
    </location>
</feature>
<name>A0A9Q1BQX8_HOLLE</name>
<evidence type="ECO:0000256" key="3">
    <source>
        <dbReference type="SAM" id="MobiDB-lite"/>
    </source>
</evidence>
<sequence length="1337" mass="151557">MADNQLWKDLEQAESLHKSLRVDRIDPSSPYGPSNKHNASRNRLVKQISRTFAETLEENHVKQREVDSVSKKGGSLHCLRESSPPKKRHVNKSEFETHPLFASQQGPLTKKKVTMITTRMPPTPRMHLLNHVCTTQLANNEPYTELQRKQGRKMSYSQRKVGYIPDNAAVRFEKNPTLEKDKHEIQLTCDHPKINTRVGPMTNTKNKGHPLTHPYSVTQPCSDNIEVLYHTQTFTEGPGSHPQLNRASCLPSFPIKDGSHLVDHKFVNPLQSHHDKIRQKLRYEIQCKRMAIRQQRSNLVKARYSRSIPVIHHPSIPPEGIHTQSNDQLSNLVDPFFTRNKQGDASIIPMPTLNRRPRITQNGNLSSFKSQQNNLFSAVTDTSISKRGDLFPDFPIINKYQTLKEETNTGNQTERKLGPREYNFIRGRPDAKHGIHSNYLQRKKSVKYKQKPVGEGSSNIKRKKGPGEKEAAQHTRNPLSTIRQVIGPNGYVSPITYGEFLKDIVVPMTLAVSNKDKKNQEKFASLVKFWQNQADQIQSDSLTGASKIANNSPISDRPTNVAKSEELRTLLLIDSANKPKSASRDDSMQEKEIKEIVKDVVDHENQTVLEDLTIIGPSNKSNSSPISDTHLNFAKAEDIRTLLLIERANKPKRARRPGSIHEEETKEIVKDVTGHENQTALEARTIVGPNKISNSIIPGRSSNVIKAEDLRTLLLIESANKLKREGRTKENVKDVGGHESQTALEARTIVGPSKKSSSSHISERPPNVSKAEDLRALLMTERANKPKRADRDDSIQEEETKQILKDVVVHENQTALEARTVIKPSKKSNSSPISDGPSNVAKAQDLRTVSLTERANKPKRANVDNSIQEEEAKEILKDVVGHENQNALEARIISTWDQQIISSTSSALTGNTATITEENLPIEETQPTEKHDEESSAISKTPRFKSVRVVLRTSDQIRMKFYNIGSSRPDKPRKIRGRKRKHKRRKNMKKKKILMRIGSETLFTRSLYCSSISPRKHASRRKKRKVKEKTKTYPTPPKDFNRIALSVHKHEGETILHRAVRVNAKEVLLYCLGNNIGEINARDNAGYTPLHECCVFDKVWMAEKLILHGADVNASAHDGTRPIHDAVENHKADMTRLLLSYGADPLLPTYAKRTALDNATSFEIVTLLHEYLRDLNGESEELPRLLKSSNNKRRTLRFRSSVATQENEQRTDSFFDTSELNETTEEGQNAIFYLKEIPQPKHIRLKLKENEMVKTWYLLSDVLARLKIPAATFPYLYPHVKVNGLPTSIFLKKIEQVPALNQFDFAALCGERELVEFVEADDEMCSILQLEGWTSHE</sequence>
<dbReference type="Gene3D" id="1.25.40.20">
    <property type="entry name" value="Ankyrin repeat-containing domain"/>
    <property type="match status" value="1"/>
</dbReference>
<comment type="similarity">
    <text evidence="1">Belongs to the BCOR family.</text>
</comment>
<dbReference type="GO" id="GO:0003714">
    <property type="term" value="F:transcription corepressor activity"/>
    <property type="evidence" value="ECO:0007669"/>
    <property type="project" value="TreeGrafter"/>
</dbReference>
<dbReference type="InterPro" id="IPR047144">
    <property type="entry name" value="BCOR-like"/>
</dbReference>
<dbReference type="GO" id="GO:0000122">
    <property type="term" value="P:negative regulation of transcription by RNA polymerase II"/>
    <property type="evidence" value="ECO:0007669"/>
    <property type="project" value="TreeGrafter"/>
</dbReference>
<feature type="region of interest" description="Disordered" evidence="3">
    <location>
        <begin position="821"/>
        <end position="866"/>
    </location>
</feature>
<dbReference type="PROSITE" id="PS50297">
    <property type="entry name" value="ANK_REP_REGION"/>
    <property type="match status" value="2"/>
</dbReference>
<feature type="compositionally biased region" description="Basic and acidic residues" evidence="3">
    <location>
        <begin position="725"/>
        <end position="737"/>
    </location>
</feature>
<feature type="region of interest" description="Disordered" evidence="3">
    <location>
        <begin position="437"/>
        <end position="476"/>
    </location>
</feature>
<evidence type="ECO:0000313" key="5">
    <source>
        <dbReference type="EMBL" id="KAJ8030981.1"/>
    </source>
</evidence>
<dbReference type="InterPro" id="IPR032365">
    <property type="entry name" value="PUFD"/>
</dbReference>
<dbReference type="PANTHER" id="PTHR24117">
    <property type="entry name" value="AGAP007537-PB"/>
    <property type="match status" value="1"/>
</dbReference>
<dbReference type="PANTHER" id="PTHR24117:SF9">
    <property type="entry name" value="BCL-6 COREPRESSOR PCGF1 BINDING DOMAIN-CONTAINING PROTEIN"/>
    <property type="match status" value="1"/>
</dbReference>
<feature type="region of interest" description="Disordered" evidence="3">
    <location>
        <begin position="725"/>
        <end position="772"/>
    </location>
</feature>
<feature type="region of interest" description="Disordered" evidence="3">
    <location>
        <begin position="63"/>
        <end position="90"/>
    </location>
</feature>
<dbReference type="SMART" id="SM00248">
    <property type="entry name" value="ANK"/>
    <property type="match status" value="3"/>
</dbReference>
<dbReference type="InterPro" id="IPR038227">
    <property type="entry name" value="PUFD_som_sf"/>
</dbReference>
<dbReference type="InterPro" id="IPR036770">
    <property type="entry name" value="Ankyrin_rpt-contain_sf"/>
</dbReference>
<feature type="compositionally biased region" description="Basic residues" evidence="3">
    <location>
        <begin position="971"/>
        <end position="989"/>
    </location>
</feature>
<evidence type="ECO:0000256" key="2">
    <source>
        <dbReference type="PROSITE-ProRule" id="PRU00023"/>
    </source>
</evidence>
<dbReference type="GO" id="GO:0005634">
    <property type="term" value="C:nucleus"/>
    <property type="evidence" value="ECO:0007669"/>
    <property type="project" value="TreeGrafter"/>
</dbReference>
<dbReference type="Gene3D" id="3.10.260.40">
    <property type="entry name" value="BCL-6 corepressor, PCGF1 binding domain"/>
    <property type="match status" value="1"/>
</dbReference>
<proteinExistence type="inferred from homology"/>
<dbReference type="Pfam" id="PF16553">
    <property type="entry name" value="PUFD"/>
    <property type="match status" value="1"/>
</dbReference>